<feature type="transmembrane region" description="Helical" evidence="6">
    <location>
        <begin position="358"/>
        <end position="380"/>
    </location>
</feature>
<reference evidence="7 8" key="1">
    <citation type="submission" date="2015-03" db="EMBL/GenBank/DDBJ databases">
        <title>Comparative genomics of Pseudomonas insights into diversity of traits involved in vanlence and defense.</title>
        <authorList>
            <person name="Qin Y."/>
        </authorList>
    </citation>
    <scope>NUCLEOTIDE SEQUENCE [LARGE SCALE GENOMIC DNA]</scope>
    <source>
        <strain evidence="7 8">C8</strain>
    </source>
</reference>
<feature type="transmembrane region" description="Helical" evidence="6">
    <location>
        <begin position="250"/>
        <end position="273"/>
    </location>
</feature>
<dbReference type="EMBL" id="LACC01000027">
    <property type="protein sequence ID" value="KJZ42822.1"/>
    <property type="molecule type" value="Genomic_DNA"/>
</dbReference>
<dbReference type="GO" id="GO:0005886">
    <property type="term" value="C:plasma membrane"/>
    <property type="evidence" value="ECO:0007669"/>
    <property type="project" value="UniProtKB-SubCell"/>
</dbReference>
<evidence type="ECO:0000313" key="8">
    <source>
        <dbReference type="Proteomes" id="UP000033588"/>
    </source>
</evidence>
<sequence length="423" mass="46781">MRKRMIRPIINIGCQAVFKLVFAVASLKVVAFYVGPSGMAVVGQIQAFLQILSAGASSVTTSGVVKLIAEDKYPKERILQSSLMLLLAFSFSFVLVLLFSSTLISDFFLQGGWVEVLLLLPLGAFFIGLNNLFISYFNGGQKYSEYLWYSVITAFFTALLTCSFSIIFGKPGAVYSIALAPAIAGVCVLLLPARFRLPRLSLVRLDVEVIKILLSYSLMALGSVIIVYGVQIVLRDYISTNGSMAEAGTWYAVTRLSDIYMGICSVLFSTLLLPKYSSQEGRALASFVCRIGVMALGFVVVMVVSVNVLASFAIWLIYGDAFAAAAGIMKVYVIGDALKCLSWVFLYVMIAKQHVRFYLVYEMLSALMYLLFCILCYRVYGFNNMAYGYPLQGAVSLTMVLIWFLVVRYNSMPLEQNNKYDAI</sequence>
<gene>
    <name evidence="7" type="ORF">VC35_22175</name>
</gene>
<feature type="transmembrane region" description="Helical" evidence="6">
    <location>
        <begin position="386"/>
        <end position="407"/>
    </location>
</feature>
<accession>A0A0F4THE4</accession>
<keyword evidence="3 6" id="KW-0812">Transmembrane</keyword>
<proteinExistence type="predicted"/>
<feature type="transmembrane region" description="Helical" evidence="6">
    <location>
        <begin position="116"/>
        <end position="134"/>
    </location>
</feature>
<keyword evidence="5 6" id="KW-0472">Membrane</keyword>
<feature type="transmembrane region" description="Helical" evidence="6">
    <location>
        <begin position="12"/>
        <end position="35"/>
    </location>
</feature>
<dbReference type="PANTHER" id="PTHR30250:SF30">
    <property type="entry name" value="LIPID III FLIPPASE"/>
    <property type="match status" value="1"/>
</dbReference>
<evidence type="ECO:0000256" key="2">
    <source>
        <dbReference type="ARBA" id="ARBA00022475"/>
    </source>
</evidence>
<dbReference type="AlphaFoldDB" id="A0A0F4THE4"/>
<dbReference type="PANTHER" id="PTHR30250">
    <property type="entry name" value="PST FAMILY PREDICTED COLANIC ACID TRANSPORTER"/>
    <property type="match status" value="1"/>
</dbReference>
<name>A0A0F4THE4_PSEFL</name>
<evidence type="ECO:0000256" key="4">
    <source>
        <dbReference type="ARBA" id="ARBA00022989"/>
    </source>
</evidence>
<keyword evidence="2" id="KW-1003">Cell membrane</keyword>
<keyword evidence="4 6" id="KW-1133">Transmembrane helix</keyword>
<evidence type="ECO:0000256" key="1">
    <source>
        <dbReference type="ARBA" id="ARBA00004651"/>
    </source>
</evidence>
<feature type="transmembrane region" description="Helical" evidence="6">
    <location>
        <begin position="212"/>
        <end position="230"/>
    </location>
</feature>
<evidence type="ECO:0000313" key="7">
    <source>
        <dbReference type="EMBL" id="KJZ42822.1"/>
    </source>
</evidence>
<comment type="subcellular location">
    <subcellularLocation>
        <location evidence="1">Cell membrane</location>
        <topology evidence="1">Multi-pass membrane protein</topology>
    </subcellularLocation>
</comment>
<comment type="caution">
    <text evidence="7">The sequence shown here is derived from an EMBL/GenBank/DDBJ whole genome shotgun (WGS) entry which is preliminary data.</text>
</comment>
<organism evidence="7 8">
    <name type="scientific">Pseudomonas fluorescens</name>
    <dbReference type="NCBI Taxonomy" id="294"/>
    <lineage>
        <taxon>Bacteria</taxon>
        <taxon>Pseudomonadati</taxon>
        <taxon>Pseudomonadota</taxon>
        <taxon>Gammaproteobacteria</taxon>
        <taxon>Pseudomonadales</taxon>
        <taxon>Pseudomonadaceae</taxon>
        <taxon>Pseudomonas</taxon>
    </lineage>
</organism>
<feature type="transmembrane region" description="Helical" evidence="6">
    <location>
        <begin position="173"/>
        <end position="191"/>
    </location>
</feature>
<feature type="transmembrane region" description="Helical" evidence="6">
    <location>
        <begin position="81"/>
        <end position="104"/>
    </location>
</feature>
<evidence type="ECO:0000256" key="6">
    <source>
        <dbReference type="SAM" id="Phobius"/>
    </source>
</evidence>
<feature type="transmembrane region" description="Helical" evidence="6">
    <location>
        <begin position="146"/>
        <end position="167"/>
    </location>
</feature>
<dbReference type="PATRIC" id="fig|294.132.peg.3639"/>
<evidence type="ECO:0000256" key="3">
    <source>
        <dbReference type="ARBA" id="ARBA00022692"/>
    </source>
</evidence>
<evidence type="ECO:0000256" key="5">
    <source>
        <dbReference type="ARBA" id="ARBA00023136"/>
    </source>
</evidence>
<dbReference type="Proteomes" id="UP000033588">
    <property type="component" value="Unassembled WGS sequence"/>
</dbReference>
<dbReference type="OrthoDB" id="9769862at2"/>
<dbReference type="Pfam" id="PF13440">
    <property type="entry name" value="Polysacc_synt_3"/>
    <property type="match status" value="1"/>
</dbReference>
<dbReference type="InterPro" id="IPR050833">
    <property type="entry name" value="Poly_Biosynth_Transport"/>
</dbReference>
<feature type="transmembrane region" description="Helical" evidence="6">
    <location>
        <begin position="293"/>
        <end position="318"/>
    </location>
</feature>
<feature type="transmembrane region" description="Helical" evidence="6">
    <location>
        <begin position="324"/>
        <end position="346"/>
    </location>
</feature>
<protein>
    <submittedName>
        <fullName evidence="7">Polysaccharide biosynthesis protein</fullName>
    </submittedName>
</protein>
<feature type="transmembrane region" description="Helical" evidence="6">
    <location>
        <begin position="47"/>
        <end position="69"/>
    </location>
</feature>